<dbReference type="OrthoDB" id="10255543at2759"/>
<dbReference type="EMBL" id="LIAE01010200">
    <property type="protein sequence ID" value="PAV65666.1"/>
    <property type="molecule type" value="Genomic_DNA"/>
</dbReference>
<dbReference type="Pfam" id="PF01273">
    <property type="entry name" value="LBP_BPI_CETP"/>
    <property type="match status" value="1"/>
</dbReference>
<reference evidence="4 5" key="1">
    <citation type="journal article" date="2017" name="Curr. Biol.">
        <title>Genome architecture and evolution of a unichromosomal asexual nematode.</title>
        <authorList>
            <person name="Fradin H."/>
            <person name="Zegar C."/>
            <person name="Gutwein M."/>
            <person name="Lucas J."/>
            <person name="Kovtun M."/>
            <person name="Corcoran D."/>
            <person name="Baugh L.R."/>
            <person name="Kiontke K."/>
            <person name="Gunsalus K."/>
            <person name="Fitch D.H."/>
            <person name="Piano F."/>
        </authorList>
    </citation>
    <scope>NUCLEOTIDE SEQUENCE [LARGE SCALE GENOMIC DNA]</scope>
    <source>
        <strain evidence="4">PF1309</strain>
    </source>
</reference>
<protein>
    <recommendedName>
        <fullName evidence="3">Lipid-binding serum glycoprotein N-terminal domain-containing protein</fullName>
    </recommendedName>
</protein>
<proteinExistence type="inferred from homology"/>
<dbReference type="PANTHER" id="PTHR10504:SF131">
    <property type="entry name" value="BPI2 DOMAIN-CONTAINING PROTEIN"/>
    <property type="match status" value="1"/>
</dbReference>
<gene>
    <name evidence="4" type="ORF">WR25_12754</name>
</gene>
<sequence>MRFFRGRSPTTFTGIGFQTMAYSGNPGVKIRLTKKGINHLKTVGVKLLNEQIAGLKGHQTSFPLHQPAFEGFVQLNDFRVLQFHPAQVSVVNFLPPHEIVFGLENMDIWVASNFFATGGPIQVSGSADGSLIGMTVALTAQFASTIDGQMTVQVPNCSTIIGKSHFNINPQGPMGPLVKTLEGLINDGIRRKIPGLFCKKLKKLIEDNSPRLFARLTRTAFEEHFKSHNLTDNTVVKRFINDFVHGLYIDNRNIAHPSVTYDYFEMQMRGEIRYAENDNPTPFYPRLAVHLHRSALPDMDPDSIEQLTPLAKTFIGPQLNDALKKGIPFPLTDSITFVDPALKQHEGFIELSTDFIINENALRAKIKQTFAGLEF</sequence>
<dbReference type="STRING" id="2018661.A0A2A2JV68"/>
<dbReference type="Gene3D" id="3.15.20.10">
    <property type="entry name" value="Bactericidal permeability-increasing protein, domain 2"/>
    <property type="match status" value="1"/>
</dbReference>
<evidence type="ECO:0000259" key="3">
    <source>
        <dbReference type="SMART" id="SM00328"/>
    </source>
</evidence>
<dbReference type="AlphaFoldDB" id="A0A2A2JV68"/>
<evidence type="ECO:0000313" key="4">
    <source>
        <dbReference type="EMBL" id="PAV65666.1"/>
    </source>
</evidence>
<evidence type="ECO:0000313" key="5">
    <source>
        <dbReference type="Proteomes" id="UP000218231"/>
    </source>
</evidence>
<evidence type="ECO:0000256" key="1">
    <source>
        <dbReference type="ARBA" id="ARBA00007292"/>
    </source>
</evidence>
<comment type="caution">
    <text evidence="4">The sequence shown here is derived from an EMBL/GenBank/DDBJ whole genome shotgun (WGS) entry which is preliminary data.</text>
</comment>
<organism evidence="4 5">
    <name type="scientific">Diploscapter pachys</name>
    <dbReference type="NCBI Taxonomy" id="2018661"/>
    <lineage>
        <taxon>Eukaryota</taxon>
        <taxon>Metazoa</taxon>
        <taxon>Ecdysozoa</taxon>
        <taxon>Nematoda</taxon>
        <taxon>Chromadorea</taxon>
        <taxon>Rhabditida</taxon>
        <taxon>Rhabditina</taxon>
        <taxon>Rhabditomorpha</taxon>
        <taxon>Rhabditoidea</taxon>
        <taxon>Rhabditidae</taxon>
        <taxon>Diploscapter</taxon>
    </lineage>
</organism>
<name>A0A2A2JV68_9BILA</name>
<dbReference type="InterPro" id="IPR032942">
    <property type="entry name" value="BPI/LBP/Plunc"/>
</dbReference>
<dbReference type="InterPro" id="IPR017942">
    <property type="entry name" value="Lipid-bd_serum_glycop_N"/>
</dbReference>
<comment type="similarity">
    <text evidence="1">Belongs to the BPI/LBP/Plunc superfamily. BPI/LBP family.</text>
</comment>
<dbReference type="PANTHER" id="PTHR10504">
    <property type="entry name" value="BACTERICIDAL PERMEABILITY-INCREASING BPI PROTEIN-RELATED"/>
    <property type="match status" value="1"/>
</dbReference>
<dbReference type="SMART" id="SM00328">
    <property type="entry name" value="BPI1"/>
    <property type="match status" value="1"/>
</dbReference>
<accession>A0A2A2JV68</accession>
<dbReference type="GO" id="GO:0005615">
    <property type="term" value="C:extracellular space"/>
    <property type="evidence" value="ECO:0007669"/>
    <property type="project" value="TreeGrafter"/>
</dbReference>
<evidence type="ECO:0000256" key="2">
    <source>
        <dbReference type="ARBA" id="ARBA00023157"/>
    </source>
</evidence>
<dbReference type="InterPro" id="IPR001124">
    <property type="entry name" value="Lipid-bd_serum_glycop_C"/>
</dbReference>
<feature type="domain" description="Lipid-binding serum glycoprotein N-terminal" evidence="3">
    <location>
        <begin position="31"/>
        <end position="277"/>
    </location>
</feature>
<dbReference type="Proteomes" id="UP000218231">
    <property type="component" value="Unassembled WGS sequence"/>
</dbReference>
<dbReference type="Pfam" id="PF02886">
    <property type="entry name" value="LBP_BPI_CETP_C"/>
    <property type="match status" value="1"/>
</dbReference>
<keyword evidence="5" id="KW-1185">Reference proteome</keyword>
<dbReference type="GO" id="GO:0008289">
    <property type="term" value="F:lipid binding"/>
    <property type="evidence" value="ECO:0007669"/>
    <property type="project" value="InterPro"/>
</dbReference>
<keyword evidence="2" id="KW-1015">Disulfide bond</keyword>
<dbReference type="InterPro" id="IPR017943">
    <property type="entry name" value="Bactericidal_perm-incr_a/b_dom"/>
</dbReference>
<dbReference type="Gene3D" id="3.15.10.10">
    <property type="entry name" value="Bactericidal permeability-increasing protein, domain 1"/>
    <property type="match status" value="1"/>
</dbReference>
<dbReference type="SUPFAM" id="SSF55394">
    <property type="entry name" value="Bactericidal permeability-increasing protein, BPI"/>
    <property type="match status" value="2"/>
</dbReference>